<dbReference type="RefSeq" id="WP_263469085.1">
    <property type="nucleotide sequence ID" value="NZ_JAVSKO010000009.1"/>
</dbReference>
<dbReference type="EMBL" id="JAVSKO010000009">
    <property type="protein sequence ID" value="MDT3470244.1"/>
    <property type="molecule type" value="Genomic_DNA"/>
</dbReference>
<protein>
    <submittedName>
        <fullName evidence="2">Uncharacterized protein</fullName>
    </submittedName>
</protein>
<name>A0AAJ2JHZ7_STEMA</name>
<organism evidence="2 3">
    <name type="scientific">Stenotrophomonas maltophilia</name>
    <name type="common">Pseudomonas maltophilia</name>
    <name type="synonym">Xanthomonas maltophilia</name>
    <dbReference type="NCBI Taxonomy" id="40324"/>
    <lineage>
        <taxon>Bacteria</taxon>
        <taxon>Pseudomonadati</taxon>
        <taxon>Pseudomonadota</taxon>
        <taxon>Gammaproteobacteria</taxon>
        <taxon>Lysobacterales</taxon>
        <taxon>Lysobacteraceae</taxon>
        <taxon>Stenotrophomonas</taxon>
        <taxon>Stenotrophomonas maltophilia group</taxon>
    </lineage>
</organism>
<dbReference type="Proteomes" id="UP001251948">
    <property type="component" value="Unassembled WGS sequence"/>
</dbReference>
<reference evidence="2" key="1">
    <citation type="submission" date="2023-07" db="EMBL/GenBank/DDBJ databases">
        <title>Comparative genomics of clinical Stenotrophomonas maltophilia isolates reveals regions of diversity which correlate with colonization and persistence in vivo.</title>
        <authorList>
            <person name="Mcdaniel M.S."/>
            <person name="Swords W.E."/>
            <person name="Sumpter N.A."/>
            <person name="Lindgren N.R."/>
            <person name="Billiot C.E."/>
        </authorList>
    </citation>
    <scope>NUCLEOTIDE SEQUENCE</scope>
    <source>
        <strain evidence="2">Ism4</strain>
    </source>
</reference>
<evidence type="ECO:0000256" key="1">
    <source>
        <dbReference type="SAM" id="MobiDB-lite"/>
    </source>
</evidence>
<gene>
    <name evidence="2" type="ORF">ROV92_19830</name>
</gene>
<accession>A0AAJ2JHZ7</accession>
<evidence type="ECO:0000313" key="2">
    <source>
        <dbReference type="EMBL" id="MDT3470244.1"/>
    </source>
</evidence>
<evidence type="ECO:0000313" key="3">
    <source>
        <dbReference type="Proteomes" id="UP001251948"/>
    </source>
</evidence>
<dbReference type="AlphaFoldDB" id="A0AAJ2JHZ7"/>
<feature type="region of interest" description="Disordered" evidence="1">
    <location>
        <begin position="273"/>
        <end position="294"/>
    </location>
</feature>
<comment type="caution">
    <text evidence="2">The sequence shown here is derived from an EMBL/GenBank/DDBJ whole genome shotgun (WGS) entry which is preliminary data.</text>
</comment>
<proteinExistence type="predicted"/>
<feature type="compositionally biased region" description="Polar residues" evidence="1">
    <location>
        <begin position="278"/>
        <end position="294"/>
    </location>
</feature>
<sequence>MIVTGSNQKTYTEDDIQNALSLAEMRSTVLFNNKSQIVAPVNHPTQKHFRVLGKPSNAKLKGDPHDTNHDRCIAYLERFLKNAGDSFEIASFVPKFRAYIHKKTGRPAASIGESKTYELQTVFSAIAGSGYRWFTGPSARVIYPDGSYIESDLCGRATATFYPTRVKPNIVIEVIRSHPPDFDTFERLVELSKNNTFVLFFLIPENDDNSVESQFNRAWRKDRLQLRVSFYLMDGMFYEAAVHIPDSGTNRRGVYEQLVSGVLNTVRKEALSPEKYQATRSSPRTTITENPSKS</sequence>